<dbReference type="EC" id="2.3.2.2" evidence="11"/>
<keyword evidence="4 11" id="KW-0808">Transferase</keyword>
<dbReference type="Proteomes" id="UP000068167">
    <property type="component" value="Chromosome"/>
</dbReference>
<keyword evidence="7 11" id="KW-0012">Acyltransferase</keyword>
<dbReference type="AlphaFoldDB" id="A0A0K1S4Y9"/>
<feature type="active site" description="Nucleophile" evidence="9">
    <location>
        <position position="331"/>
    </location>
</feature>
<dbReference type="GO" id="GO:0006751">
    <property type="term" value="P:glutathione catabolic process"/>
    <property type="evidence" value="ECO:0007669"/>
    <property type="project" value="UniProtKB-UniRule"/>
</dbReference>
<organism evidence="12 13">
    <name type="scientific">Microcystis panniformis FACHB-1757</name>
    <dbReference type="NCBI Taxonomy" id="1638788"/>
    <lineage>
        <taxon>Bacteria</taxon>
        <taxon>Bacillati</taxon>
        <taxon>Cyanobacteriota</taxon>
        <taxon>Cyanophyceae</taxon>
        <taxon>Oscillatoriophycideae</taxon>
        <taxon>Chroococcales</taxon>
        <taxon>Microcystaceae</taxon>
        <taxon>Microcystis</taxon>
    </lineage>
</organism>
<comment type="subunit">
    <text evidence="11">This enzyme consists of two polypeptide chains, which are synthesized in precursor form from a single polypeptide.</text>
</comment>
<dbReference type="EC" id="3.4.19.13" evidence="11"/>
<dbReference type="PANTHER" id="PTHR43199:SF1">
    <property type="entry name" value="GLUTATHIONE HYDROLASE PROENZYME"/>
    <property type="match status" value="1"/>
</dbReference>
<proteinExistence type="inferred from homology"/>
<evidence type="ECO:0000256" key="4">
    <source>
        <dbReference type="ARBA" id="ARBA00022679"/>
    </source>
</evidence>
<evidence type="ECO:0000256" key="5">
    <source>
        <dbReference type="ARBA" id="ARBA00022801"/>
    </source>
</evidence>
<dbReference type="GO" id="GO:0103068">
    <property type="term" value="F:leukotriene C4 gamma-glutamyl transferase activity"/>
    <property type="evidence" value="ECO:0007669"/>
    <property type="project" value="UniProtKB-EC"/>
</dbReference>
<feature type="binding site" evidence="10">
    <location>
        <position position="412"/>
    </location>
    <ligand>
        <name>L-glutamate</name>
        <dbReference type="ChEBI" id="CHEBI:29985"/>
    </ligand>
</feature>
<dbReference type="InterPro" id="IPR029055">
    <property type="entry name" value="Ntn_hydrolases_N"/>
</dbReference>
<reference evidence="12 13" key="1">
    <citation type="journal article" date="2016" name="Stand. Genomic Sci.">
        <title>Complete genome sequence and genomic characterization of Microcystis panniformis FACHB 1757 by third-generation sequencing.</title>
        <authorList>
            <person name="Zhang J.Y."/>
            <person name="Guan R."/>
            <person name="Zhang H.J."/>
            <person name="Li H."/>
            <person name="Xiao P."/>
            <person name="Yu G.L."/>
            <person name="Du L."/>
            <person name="Cao D.M."/>
            <person name="Zhu B.C."/>
            <person name="Li R.H."/>
            <person name="Lu Z.H."/>
        </authorList>
    </citation>
    <scope>NUCLEOTIDE SEQUENCE [LARGE SCALE GENOMIC DNA]</scope>
    <source>
        <strain evidence="12 13">FACHB-1757</strain>
    </source>
</reference>
<dbReference type="PRINTS" id="PR01210">
    <property type="entry name" value="GGTRANSPTASE"/>
</dbReference>
<evidence type="ECO:0000256" key="3">
    <source>
        <dbReference type="ARBA" id="ARBA00009381"/>
    </source>
</evidence>
<evidence type="ECO:0000313" key="13">
    <source>
        <dbReference type="Proteomes" id="UP000068167"/>
    </source>
</evidence>
<dbReference type="InterPro" id="IPR000101">
    <property type="entry name" value="GGT_peptidase"/>
</dbReference>
<feature type="binding site" evidence="10">
    <location>
        <position position="371"/>
    </location>
    <ligand>
        <name>L-glutamate</name>
        <dbReference type="ChEBI" id="CHEBI:29985"/>
    </ligand>
</feature>
<dbReference type="Gene3D" id="1.10.246.130">
    <property type="match status" value="1"/>
</dbReference>
<dbReference type="InterPro" id="IPR043137">
    <property type="entry name" value="GGT_ssub_C"/>
</dbReference>
<evidence type="ECO:0000313" key="12">
    <source>
        <dbReference type="EMBL" id="AKV69078.1"/>
    </source>
</evidence>
<dbReference type="InterPro" id="IPR043138">
    <property type="entry name" value="GGT_lsub"/>
</dbReference>
<dbReference type="GO" id="GO:0006750">
    <property type="term" value="P:glutathione biosynthetic process"/>
    <property type="evidence" value="ECO:0007669"/>
    <property type="project" value="UniProtKB-KW"/>
</dbReference>
<evidence type="ECO:0000256" key="8">
    <source>
        <dbReference type="ARBA" id="ARBA00047417"/>
    </source>
</evidence>
<dbReference type="PANTHER" id="PTHR43199">
    <property type="entry name" value="GLUTATHIONE HYDROLASE"/>
    <property type="match status" value="1"/>
</dbReference>
<dbReference type="PATRIC" id="fig|1638788.3.peg.4163"/>
<comment type="catalytic activity">
    <reaction evidence="2 11">
        <text>glutathione + H2O = L-cysteinylglycine + L-glutamate</text>
        <dbReference type="Rhea" id="RHEA:28807"/>
        <dbReference type="ChEBI" id="CHEBI:15377"/>
        <dbReference type="ChEBI" id="CHEBI:29985"/>
        <dbReference type="ChEBI" id="CHEBI:57925"/>
        <dbReference type="ChEBI" id="CHEBI:61694"/>
        <dbReference type="EC" id="3.4.19.13"/>
    </reaction>
</comment>
<gene>
    <name evidence="12" type="ORF">VL20_4134</name>
</gene>
<dbReference type="RefSeq" id="WP_052277220.1">
    <property type="nucleotide sequence ID" value="NZ_CP011339.1"/>
</dbReference>
<keyword evidence="5 11" id="KW-0378">Hydrolase</keyword>
<evidence type="ECO:0000256" key="6">
    <source>
        <dbReference type="ARBA" id="ARBA00023145"/>
    </source>
</evidence>
<dbReference type="Pfam" id="PF01019">
    <property type="entry name" value="G_glu_transpept"/>
    <property type="match status" value="1"/>
</dbReference>
<dbReference type="InterPro" id="IPR051792">
    <property type="entry name" value="GGT_bact"/>
</dbReference>
<dbReference type="EMBL" id="CP011339">
    <property type="protein sequence ID" value="AKV69078.1"/>
    <property type="molecule type" value="Genomic_DNA"/>
</dbReference>
<dbReference type="NCBIfam" id="TIGR00066">
    <property type="entry name" value="g_glut_trans"/>
    <property type="match status" value="1"/>
</dbReference>
<evidence type="ECO:0000256" key="1">
    <source>
        <dbReference type="ARBA" id="ARBA00001049"/>
    </source>
</evidence>
<protein>
    <recommendedName>
        <fullName evidence="11">Glutathione hydrolase proenzyme</fullName>
        <ecNumber evidence="11">2.3.2.2</ecNumber>
        <ecNumber evidence="11">3.4.19.13</ecNumber>
    </recommendedName>
    <component>
        <recommendedName>
            <fullName evidence="11">Glutathione hydrolase large chain</fullName>
        </recommendedName>
    </component>
    <component>
        <recommendedName>
            <fullName evidence="11">Glutathione hydrolase small chain</fullName>
        </recommendedName>
    </component>
</protein>
<evidence type="ECO:0000256" key="11">
    <source>
        <dbReference type="RuleBase" id="RU368036"/>
    </source>
</evidence>
<evidence type="ECO:0000256" key="10">
    <source>
        <dbReference type="PIRSR" id="PIRSR600101-2"/>
    </source>
</evidence>
<keyword evidence="11" id="KW-0317">Glutathione biosynthesis</keyword>
<keyword evidence="13" id="KW-1185">Reference proteome</keyword>
<dbReference type="GO" id="GO:0036374">
    <property type="term" value="F:glutathione hydrolase activity"/>
    <property type="evidence" value="ECO:0007669"/>
    <property type="project" value="UniProtKB-UniRule"/>
</dbReference>
<dbReference type="UniPathway" id="UPA00204"/>
<evidence type="ECO:0000256" key="9">
    <source>
        <dbReference type="PIRSR" id="PIRSR600101-1"/>
    </source>
</evidence>
<comment type="similarity">
    <text evidence="3 11">Belongs to the gamma-glutamyltransferase family.</text>
</comment>
<name>A0A0K1S4Y9_9CHRO</name>
<dbReference type="Gene3D" id="3.60.20.40">
    <property type="match status" value="1"/>
</dbReference>
<accession>A0A0K1S4Y9</accession>
<comment type="PTM">
    <text evidence="11">Cleaved by autocatalysis into a large and a small subunit.</text>
</comment>
<comment type="catalytic activity">
    <reaction evidence="8 11">
        <text>an N-terminal (5-L-glutamyl)-[peptide] + an alpha-amino acid = 5-L-glutamyl amino acid + an N-terminal L-alpha-aminoacyl-[peptide]</text>
        <dbReference type="Rhea" id="RHEA:23904"/>
        <dbReference type="Rhea" id="RHEA-COMP:9780"/>
        <dbReference type="Rhea" id="RHEA-COMP:9795"/>
        <dbReference type="ChEBI" id="CHEBI:77644"/>
        <dbReference type="ChEBI" id="CHEBI:78597"/>
        <dbReference type="ChEBI" id="CHEBI:78599"/>
        <dbReference type="ChEBI" id="CHEBI:78608"/>
        <dbReference type="EC" id="2.3.2.2"/>
    </reaction>
</comment>
<comment type="pathway">
    <text evidence="11">Sulfur metabolism; glutathione metabolism.</text>
</comment>
<evidence type="ECO:0000256" key="2">
    <source>
        <dbReference type="ARBA" id="ARBA00001089"/>
    </source>
</evidence>
<keyword evidence="6 11" id="KW-0865">Zymogen</keyword>
<sequence>MTRKSKGAIAAGHPKTAEAGQLILEMGGNAFDAIVGSILAACVVEFTLASAGGGGFLLAHTKEKVNTLFDFFCQTPKYKKPLTNIDFYPVAIDFGGASQDFHIGRGAIATTGALRGLEIVQKKLGKLPFTVVAEPAIEYARQGYILSQYNGFCLRLLSSILLKDREGVKVYAPQGQLLQTGDRCVMRDFANTLEELSKKGVKDFYEGEIAHQIAKDMQEGGYLTLEDLSHYQVLERKPLKTQYRGYEILTNPPPSSGGILLAFALKLLERVNLSALEHLGAKHLQILTEVMALTNQARAQGYDNFIHQEGIEDKFLSPEFLGKYPNKWGSTTHISVIDGEGNAASATFSNGEGSAYTVPGTGIMLNNMIGEADLNPFGFHNWPVDRRLSSMMSPTMILEEEKPRFVLGSGGSNRIRTAILQVISNLIDFRQSLPYAIAASRIHWENQQLGIEPLEDRENLLENLVLPANTQVSRWQEQNMFFGGVHGVAVNDWGELTATGDPRRDGVGLVMGDF</sequence>
<dbReference type="KEGG" id="mpk:VL20_4134"/>
<dbReference type="SUPFAM" id="SSF56235">
    <property type="entry name" value="N-terminal nucleophile aminohydrolases (Ntn hydrolases)"/>
    <property type="match status" value="1"/>
</dbReference>
<comment type="catalytic activity">
    <reaction evidence="1 11">
        <text>an S-substituted glutathione + H2O = an S-substituted L-cysteinylglycine + L-glutamate</text>
        <dbReference type="Rhea" id="RHEA:59468"/>
        <dbReference type="ChEBI" id="CHEBI:15377"/>
        <dbReference type="ChEBI" id="CHEBI:29985"/>
        <dbReference type="ChEBI" id="CHEBI:90779"/>
        <dbReference type="ChEBI" id="CHEBI:143103"/>
        <dbReference type="EC" id="3.4.19.13"/>
    </reaction>
</comment>
<evidence type="ECO:0000256" key="7">
    <source>
        <dbReference type="ARBA" id="ARBA00023315"/>
    </source>
</evidence>